<organism evidence="1 2">
    <name type="scientific">Corynebacterium halotolerans YIM 70093 = DSM 44683</name>
    <dbReference type="NCBI Taxonomy" id="1121362"/>
    <lineage>
        <taxon>Bacteria</taxon>
        <taxon>Bacillati</taxon>
        <taxon>Actinomycetota</taxon>
        <taxon>Actinomycetes</taxon>
        <taxon>Mycobacteriales</taxon>
        <taxon>Corynebacteriaceae</taxon>
        <taxon>Corynebacterium</taxon>
    </lineage>
</organism>
<evidence type="ECO:0008006" key="3">
    <source>
        <dbReference type="Google" id="ProtNLM"/>
    </source>
</evidence>
<dbReference type="KEGG" id="chn:A605_07850"/>
<dbReference type="HOGENOM" id="CLU_108795_1_1_11"/>
<protein>
    <recommendedName>
        <fullName evidence="3">YbjN domain-containing protein</fullName>
    </recommendedName>
</protein>
<sequence>MTTPDQERVPDTPVAPVTPQRVADILEAEGLQYRLESTPVPSAEEPATVVRTGFSNAAIAFSVDGDHLVCDSLWRGQVPTTDAPRLLGIANEWNQTQFTPTLRFFESSDGGLAVSAHRQINTAEGLSRNQIGAFVMSTLDTIVGAFQWVENQLPELVTWEENHEH</sequence>
<dbReference type="AlphaFoldDB" id="M1NSY9"/>
<name>M1NSY9_9CORY</name>
<dbReference type="eggNOG" id="ENOG50324TG">
    <property type="taxonomic scope" value="Bacteria"/>
</dbReference>
<gene>
    <name evidence="1" type="ORF">A605_07850</name>
</gene>
<dbReference type="Proteomes" id="UP000011723">
    <property type="component" value="Chromosome"/>
</dbReference>
<proteinExistence type="predicted"/>
<dbReference type="InterPro" id="IPR019660">
    <property type="entry name" value="Put_sensory_transdc_reg_YbjN"/>
</dbReference>
<dbReference type="Pfam" id="PF10722">
    <property type="entry name" value="YbjN"/>
    <property type="match status" value="1"/>
</dbReference>
<dbReference type="EMBL" id="CP003697">
    <property type="protein sequence ID" value="AGF72572.1"/>
    <property type="molecule type" value="Genomic_DNA"/>
</dbReference>
<reference evidence="1 2" key="1">
    <citation type="journal article" date="2012" name="Stand. Genomic Sci.">
        <title>Genome sequence of the halotolerant bacterium Corynebacterium halotolerans type strain YIM 70093(T) (= DSM 44683(T)).</title>
        <authorList>
            <person name="Ruckert C."/>
            <person name="Albersmeier A."/>
            <person name="Al-Dilaimi A."/>
            <person name="Niehaus K."/>
            <person name="Szczepanowski R."/>
            <person name="Kalinowski J."/>
        </authorList>
    </citation>
    <scope>NUCLEOTIDE SEQUENCE [LARGE SCALE GENOMIC DNA]</scope>
    <source>
        <strain evidence="1">YIM 70093</strain>
    </source>
</reference>
<keyword evidence="2" id="KW-1185">Reference proteome</keyword>
<dbReference type="RefSeq" id="WP_015400991.1">
    <property type="nucleotide sequence ID" value="NC_020302.1"/>
</dbReference>
<dbReference type="STRING" id="1121362.A605_07850"/>
<evidence type="ECO:0000313" key="1">
    <source>
        <dbReference type="EMBL" id="AGF72572.1"/>
    </source>
</evidence>
<accession>M1NSY9</accession>
<evidence type="ECO:0000313" key="2">
    <source>
        <dbReference type="Proteomes" id="UP000011723"/>
    </source>
</evidence>
<dbReference type="PATRIC" id="fig|1121362.3.peg.1585"/>